<accession>A0ABX3GCM9</accession>
<evidence type="ECO:0000256" key="1">
    <source>
        <dbReference type="SAM" id="MobiDB-lite"/>
    </source>
</evidence>
<reference evidence="2 3" key="1">
    <citation type="submission" date="2016-11" db="EMBL/GenBank/DDBJ databases">
        <title>Paenibacillus species isolates.</title>
        <authorList>
            <person name="Beno S.M."/>
        </authorList>
    </citation>
    <scope>NUCLEOTIDE SEQUENCE [LARGE SCALE GENOMIC DNA]</scope>
    <source>
        <strain evidence="2 3">FSL H7-0433</strain>
    </source>
</reference>
<dbReference type="EMBL" id="MPVP01000612">
    <property type="protein sequence ID" value="OMC96920.1"/>
    <property type="molecule type" value="Genomic_DNA"/>
</dbReference>
<gene>
    <name evidence="2" type="ORF">BSO21_33490</name>
</gene>
<feature type="region of interest" description="Disordered" evidence="1">
    <location>
        <begin position="96"/>
        <end position="122"/>
    </location>
</feature>
<proteinExistence type="predicted"/>
<name>A0ABX3GCM9_9BACL</name>
<dbReference type="RefSeq" id="WP_179087639.1">
    <property type="nucleotide sequence ID" value="NZ_MPVP01000612.1"/>
</dbReference>
<evidence type="ECO:0000313" key="3">
    <source>
        <dbReference type="Proteomes" id="UP000187158"/>
    </source>
</evidence>
<sequence>NVALKFFMVFASEEVFDMIYYFDCSSSQCKSYIYLSKEDLEDIDNVIYCDECDKSYKISDIVRFIKINFTIKELNEEMDNWLFDDNCTYDVLKRSSPSLKVQSPSSSGSQFERGEGDKKQELKNEVTLEEVVAQNELNNEPIIKQLRSISAFIHG</sequence>
<protein>
    <submittedName>
        <fullName evidence="2">Uncharacterized protein</fullName>
    </submittedName>
</protein>
<comment type="caution">
    <text evidence="2">The sequence shown here is derived from an EMBL/GenBank/DDBJ whole genome shotgun (WGS) entry which is preliminary data.</text>
</comment>
<feature type="compositionally biased region" description="Low complexity" evidence="1">
    <location>
        <begin position="96"/>
        <end position="109"/>
    </location>
</feature>
<feature type="compositionally biased region" description="Basic and acidic residues" evidence="1">
    <location>
        <begin position="112"/>
        <end position="122"/>
    </location>
</feature>
<keyword evidence="3" id="KW-1185">Reference proteome</keyword>
<dbReference type="Proteomes" id="UP000187158">
    <property type="component" value="Unassembled WGS sequence"/>
</dbReference>
<evidence type="ECO:0000313" key="2">
    <source>
        <dbReference type="EMBL" id="OMC96920.1"/>
    </source>
</evidence>
<feature type="non-terminal residue" evidence="2">
    <location>
        <position position="1"/>
    </location>
</feature>
<organism evidence="2 3">
    <name type="scientific">Paenibacillus odorifer</name>
    <dbReference type="NCBI Taxonomy" id="189426"/>
    <lineage>
        <taxon>Bacteria</taxon>
        <taxon>Bacillati</taxon>
        <taxon>Bacillota</taxon>
        <taxon>Bacilli</taxon>
        <taxon>Bacillales</taxon>
        <taxon>Paenibacillaceae</taxon>
        <taxon>Paenibacillus</taxon>
    </lineage>
</organism>